<evidence type="ECO:0000313" key="1">
    <source>
        <dbReference type="EMBL" id="KLO05739.1"/>
    </source>
</evidence>
<accession>A0A0H2R1T3</accession>
<evidence type="ECO:0008006" key="3">
    <source>
        <dbReference type="Google" id="ProtNLM"/>
    </source>
</evidence>
<dbReference type="AlphaFoldDB" id="A0A0H2R1T3"/>
<protein>
    <recommendedName>
        <fullName evidence="3">F-box domain-containing protein</fullName>
    </recommendedName>
</protein>
<reference evidence="1 2" key="1">
    <citation type="submission" date="2015-04" db="EMBL/GenBank/DDBJ databases">
        <title>Complete genome sequence of Schizopora paradoxa KUC8140, a cosmopolitan wood degrader in East Asia.</title>
        <authorList>
            <consortium name="DOE Joint Genome Institute"/>
            <person name="Min B."/>
            <person name="Park H."/>
            <person name="Jang Y."/>
            <person name="Kim J.-J."/>
            <person name="Kim K.H."/>
            <person name="Pangilinan J."/>
            <person name="Lipzen A."/>
            <person name="Riley R."/>
            <person name="Grigoriev I.V."/>
            <person name="Spatafora J.W."/>
            <person name="Choi I.-G."/>
        </authorList>
    </citation>
    <scope>NUCLEOTIDE SEQUENCE [LARGE SCALE GENOMIC DNA]</scope>
    <source>
        <strain evidence="1 2">KUC8140</strain>
    </source>
</reference>
<evidence type="ECO:0000313" key="2">
    <source>
        <dbReference type="Proteomes" id="UP000053477"/>
    </source>
</evidence>
<proteinExistence type="predicted"/>
<dbReference type="EMBL" id="KQ086272">
    <property type="protein sequence ID" value="KLO05739.1"/>
    <property type="molecule type" value="Genomic_DNA"/>
</dbReference>
<dbReference type="Proteomes" id="UP000053477">
    <property type="component" value="Unassembled WGS sequence"/>
</dbReference>
<name>A0A0H2R1T3_9AGAM</name>
<dbReference type="STRING" id="27342.A0A0H2R1T3"/>
<organism evidence="1 2">
    <name type="scientific">Schizopora paradoxa</name>
    <dbReference type="NCBI Taxonomy" id="27342"/>
    <lineage>
        <taxon>Eukaryota</taxon>
        <taxon>Fungi</taxon>
        <taxon>Dikarya</taxon>
        <taxon>Basidiomycota</taxon>
        <taxon>Agaricomycotina</taxon>
        <taxon>Agaricomycetes</taxon>
        <taxon>Hymenochaetales</taxon>
        <taxon>Schizoporaceae</taxon>
        <taxon>Schizopora</taxon>
    </lineage>
</organism>
<gene>
    <name evidence="1" type="ORF">SCHPADRAFT_946668</name>
</gene>
<feature type="non-terminal residue" evidence="1">
    <location>
        <position position="1"/>
    </location>
</feature>
<keyword evidence="2" id="KW-1185">Reference proteome</keyword>
<sequence>IAIAQGRLTHFADVCLTRSKHLPLTLGVDISLKHSRSAHPLIFALATHEARWSRFSIQFLLAELFPSSEDGNDNIILKDPCGGSLQEFSHNVYPWIIHSGSEILQDLETLRLRIVGHTTRQEQIASDLTVPEITKSLSPAPHLKELDLMVNVCDWVSEYEQGPQILLLELQVLTSTPHLLPYLTCPALEKYTLVYVGDSYPRIILQDFVERSACPLHTLTFMDPLGLLYPPNARECLIPRITSLVVVSPAEMLLYIVPPKGGEEFLDVLPSLEHLELHDIKSFSFDLVFNFITFRWDLGASNRTLKSVKLVRCFESIPEALFNPEGGIDLAVIDEKWRELARCVNEGLLLSR</sequence>
<dbReference type="InParanoid" id="A0A0H2R1T3"/>